<evidence type="ECO:0000256" key="6">
    <source>
        <dbReference type="ARBA" id="ARBA00022692"/>
    </source>
</evidence>
<evidence type="ECO:0000256" key="3">
    <source>
        <dbReference type="ARBA" id="ARBA00012438"/>
    </source>
</evidence>
<evidence type="ECO:0000256" key="7">
    <source>
        <dbReference type="ARBA" id="ARBA00022741"/>
    </source>
</evidence>
<evidence type="ECO:0000256" key="11">
    <source>
        <dbReference type="ARBA" id="ARBA00023012"/>
    </source>
</evidence>
<dbReference type="PROSITE" id="PS50109">
    <property type="entry name" value="HIS_KIN"/>
    <property type="match status" value="1"/>
</dbReference>
<dbReference type="CDD" id="cd00082">
    <property type="entry name" value="HisKA"/>
    <property type="match status" value="1"/>
</dbReference>
<dbReference type="EC" id="2.7.13.3" evidence="3"/>
<keyword evidence="11" id="KW-0902">Two-component regulatory system</keyword>
<dbReference type="Gene3D" id="1.10.287.130">
    <property type="match status" value="1"/>
</dbReference>
<evidence type="ECO:0000256" key="1">
    <source>
        <dbReference type="ARBA" id="ARBA00000085"/>
    </source>
</evidence>
<evidence type="ECO:0000313" key="15">
    <source>
        <dbReference type="Proteomes" id="UP000502248"/>
    </source>
</evidence>
<dbReference type="Pfam" id="PF00512">
    <property type="entry name" value="HisKA"/>
    <property type="match status" value="1"/>
</dbReference>
<dbReference type="PANTHER" id="PTHR43547">
    <property type="entry name" value="TWO-COMPONENT HISTIDINE KINASE"/>
    <property type="match status" value="1"/>
</dbReference>
<keyword evidence="7" id="KW-0547">Nucleotide-binding</keyword>
<dbReference type="InterPro" id="IPR005467">
    <property type="entry name" value="His_kinase_dom"/>
</dbReference>
<evidence type="ECO:0000256" key="10">
    <source>
        <dbReference type="ARBA" id="ARBA00022989"/>
    </source>
</evidence>
<comment type="catalytic activity">
    <reaction evidence="1">
        <text>ATP + protein L-histidine = ADP + protein N-phospho-L-histidine.</text>
        <dbReference type="EC" id="2.7.13.3"/>
    </reaction>
</comment>
<dbReference type="GO" id="GO:0016020">
    <property type="term" value="C:membrane"/>
    <property type="evidence" value="ECO:0007669"/>
    <property type="project" value="UniProtKB-SubCell"/>
</dbReference>
<sequence>MVGILIGIVIALIALNIAQYRTGRKRERNLSYVCDKLRTIVEDGRSEKVLLFTDDRALKALLVELNGLLEKKDETFLKYARKETDIRKMLANISHDLRTPLTVVLGLTETILRDGKMAEGERQQLLKNVHNKAAEILLIINKFFDLARLESGDKELQLIRVNMSEICKNNLLFFYNQIETAGLEAVIDVPEKPIYALGNVEALDRILHNLISNAIRYGSDGMTVGLALREDERFVYVDVWDRGKGISETHGDRVFERMYTLEDSRIRLYQGSGLGLTITKRLVEHLDGEIALESRPFERTTFTVRLRRAGSFMRESEGGG</sequence>
<feature type="domain" description="Histidine kinase" evidence="13">
    <location>
        <begin position="92"/>
        <end position="310"/>
    </location>
</feature>
<comment type="subcellular location">
    <subcellularLocation>
        <location evidence="2">Membrane</location>
    </subcellularLocation>
</comment>
<dbReference type="GO" id="GO:0005524">
    <property type="term" value="F:ATP binding"/>
    <property type="evidence" value="ECO:0007669"/>
    <property type="project" value="UniProtKB-KW"/>
</dbReference>
<keyword evidence="9" id="KW-0067">ATP-binding</keyword>
<evidence type="ECO:0000256" key="5">
    <source>
        <dbReference type="ARBA" id="ARBA00022679"/>
    </source>
</evidence>
<evidence type="ECO:0000256" key="8">
    <source>
        <dbReference type="ARBA" id="ARBA00022777"/>
    </source>
</evidence>
<evidence type="ECO:0000256" key="2">
    <source>
        <dbReference type="ARBA" id="ARBA00004370"/>
    </source>
</evidence>
<dbReference type="SMART" id="SM00387">
    <property type="entry name" value="HATPase_c"/>
    <property type="match status" value="1"/>
</dbReference>
<keyword evidence="15" id="KW-1185">Reference proteome</keyword>
<dbReference type="PRINTS" id="PR00344">
    <property type="entry name" value="BCTRLSENSOR"/>
</dbReference>
<dbReference type="InterPro" id="IPR003661">
    <property type="entry name" value="HisK_dim/P_dom"/>
</dbReference>
<dbReference type="SMART" id="SM00388">
    <property type="entry name" value="HisKA"/>
    <property type="match status" value="1"/>
</dbReference>
<dbReference type="RefSeq" id="WP_169283460.1">
    <property type="nucleotide sequence ID" value="NZ_CP051680.1"/>
</dbReference>
<dbReference type="FunFam" id="3.30.565.10:FF:000013">
    <property type="entry name" value="Two-component sensor histidine kinase"/>
    <property type="match status" value="1"/>
</dbReference>
<dbReference type="SUPFAM" id="SSF55874">
    <property type="entry name" value="ATPase domain of HSP90 chaperone/DNA topoisomerase II/histidine kinase"/>
    <property type="match status" value="1"/>
</dbReference>
<dbReference type="InterPro" id="IPR003594">
    <property type="entry name" value="HATPase_dom"/>
</dbReference>
<dbReference type="Pfam" id="PF02518">
    <property type="entry name" value="HATPase_c"/>
    <property type="match status" value="1"/>
</dbReference>
<keyword evidence="4" id="KW-0597">Phosphoprotein</keyword>
<organism evidence="14 15">
    <name type="scientific">Cohnella herbarum</name>
    <dbReference type="NCBI Taxonomy" id="2728023"/>
    <lineage>
        <taxon>Bacteria</taxon>
        <taxon>Bacillati</taxon>
        <taxon>Bacillota</taxon>
        <taxon>Bacilli</taxon>
        <taxon>Bacillales</taxon>
        <taxon>Paenibacillaceae</taxon>
        <taxon>Cohnella</taxon>
    </lineage>
</organism>
<dbReference type="GO" id="GO:0000155">
    <property type="term" value="F:phosphorelay sensor kinase activity"/>
    <property type="evidence" value="ECO:0007669"/>
    <property type="project" value="InterPro"/>
</dbReference>
<reference evidence="14 15" key="1">
    <citation type="submission" date="2020-04" db="EMBL/GenBank/DDBJ databases">
        <title>Genome sequencing of novel species.</title>
        <authorList>
            <person name="Heo J."/>
            <person name="Kim S.-J."/>
            <person name="Kim J.-S."/>
            <person name="Hong S.-B."/>
            <person name="Kwon S.-W."/>
        </authorList>
    </citation>
    <scope>NUCLEOTIDE SEQUENCE [LARGE SCALE GENOMIC DNA]</scope>
    <source>
        <strain evidence="14 15">MFER-1</strain>
    </source>
</reference>
<dbReference type="AlphaFoldDB" id="A0A7Z2ZPI8"/>
<dbReference type="KEGG" id="cheb:HH215_31250"/>
<evidence type="ECO:0000256" key="4">
    <source>
        <dbReference type="ARBA" id="ARBA00022553"/>
    </source>
</evidence>
<keyword evidence="8 14" id="KW-0418">Kinase</keyword>
<dbReference type="InterPro" id="IPR004358">
    <property type="entry name" value="Sig_transdc_His_kin-like_C"/>
</dbReference>
<dbReference type="PANTHER" id="PTHR43547:SF2">
    <property type="entry name" value="HYBRID SIGNAL TRANSDUCTION HISTIDINE KINASE C"/>
    <property type="match status" value="1"/>
</dbReference>
<protein>
    <recommendedName>
        <fullName evidence="3">histidine kinase</fullName>
        <ecNumber evidence="3">2.7.13.3</ecNumber>
    </recommendedName>
</protein>
<dbReference type="SUPFAM" id="SSF47384">
    <property type="entry name" value="Homodimeric domain of signal transducing histidine kinase"/>
    <property type="match status" value="1"/>
</dbReference>
<keyword evidence="12" id="KW-0472">Membrane</keyword>
<evidence type="ECO:0000259" key="13">
    <source>
        <dbReference type="PROSITE" id="PS50109"/>
    </source>
</evidence>
<dbReference type="Gene3D" id="3.30.565.10">
    <property type="entry name" value="Histidine kinase-like ATPase, C-terminal domain"/>
    <property type="match status" value="1"/>
</dbReference>
<proteinExistence type="predicted"/>
<name>A0A7Z2ZPI8_9BACL</name>
<dbReference type="InterPro" id="IPR036097">
    <property type="entry name" value="HisK_dim/P_sf"/>
</dbReference>
<evidence type="ECO:0000313" key="14">
    <source>
        <dbReference type="EMBL" id="QJD87214.1"/>
    </source>
</evidence>
<gene>
    <name evidence="14" type="ORF">HH215_31250</name>
</gene>
<accession>A0A7Z2ZPI8</accession>
<dbReference type="InterPro" id="IPR036890">
    <property type="entry name" value="HATPase_C_sf"/>
</dbReference>
<keyword evidence="5" id="KW-0808">Transferase</keyword>
<keyword evidence="10" id="KW-1133">Transmembrane helix</keyword>
<evidence type="ECO:0000256" key="12">
    <source>
        <dbReference type="ARBA" id="ARBA00023136"/>
    </source>
</evidence>
<dbReference type="Proteomes" id="UP000502248">
    <property type="component" value="Chromosome"/>
</dbReference>
<evidence type="ECO:0000256" key="9">
    <source>
        <dbReference type="ARBA" id="ARBA00022840"/>
    </source>
</evidence>
<dbReference type="EMBL" id="CP051680">
    <property type="protein sequence ID" value="QJD87214.1"/>
    <property type="molecule type" value="Genomic_DNA"/>
</dbReference>
<keyword evidence="6" id="KW-0812">Transmembrane</keyword>